<sequence length="180" mass="20252">MIKQLYLLFLVTVASTLLISCSNDDDSSPDLSDTLALDGIWKLTSLKTENGKISPEDISLIADFEMIGEYYGLLIDFIEPNILTQTGFYDLRLRAAGNEEFVEDIEVVIPPGRWSKEGNELTISFNNNTLTFVINKISKDKISLVADLNSYLSIMNVFEDEDEPKLTFKGEIVLELTKQN</sequence>
<evidence type="ECO:0000256" key="1">
    <source>
        <dbReference type="SAM" id="SignalP"/>
    </source>
</evidence>
<organism evidence="2 3">
    <name type="scientific">Aquimarina aggregata</name>
    <dbReference type="NCBI Taxonomy" id="1642818"/>
    <lineage>
        <taxon>Bacteria</taxon>
        <taxon>Pseudomonadati</taxon>
        <taxon>Bacteroidota</taxon>
        <taxon>Flavobacteriia</taxon>
        <taxon>Flavobacteriales</taxon>
        <taxon>Flavobacteriaceae</taxon>
        <taxon>Aquimarina</taxon>
    </lineage>
</organism>
<accession>A0A162ZA09</accession>
<gene>
    <name evidence="2" type="ORF">AWE51_08375</name>
</gene>
<evidence type="ECO:0000313" key="3">
    <source>
        <dbReference type="Proteomes" id="UP000076715"/>
    </source>
</evidence>
<dbReference type="EMBL" id="LQRT01000024">
    <property type="protein sequence ID" value="KZS39657.1"/>
    <property type="molecule type" value="Genomic_DNA"/>
</dbReference>
<keyword evidence="1" id="KW-0732">Signal</keyword>
<comment type="caution">
    <text evidence="2">The sequence shown here is derived from an EMBL/GenBank/DDBJ whole genome shotgun (WGS) entry which is preliminary data.</text>
</comment>
<dbReference type="Proteomes" id="UP000076715">
    <property type="component" value="Unassembled WGS sequence"/>
</dbReference>
<name>A0A162ZA09_9FLAO</name>
<evidence type="ECO:0008006" key="4">
    <source>
        <dbReference type="Google" id="ProtNLM"/>
    </source>
</evidence>
<feature type="signal peptide" evidence="1">
    <location>
        <begin position="1"/>
        <end position="19"/>
    </location>
</feature>
<dbReference type="AlphaFoldDB" id="A0A162ZA09"/>
<feature type="chain" id="PRO_5007841211" description="Lipocalin-like domain-containing protein" evidence="1">
    <location>
        <begin position="20"/>
        <end position="180"/>
    </location>
</feature>
<dbReference type="STRING" id="1642818.AWE51_08375"/>
<keyword evidence="3" id="KW-1185">Reference proteome</keyword>
<protein>
    <recommendedName>
        <fullName evidence="4">Lipocalin-like domain-containing protein</fullName>
    </recommendedName>
</protein>
<dbReference type="PROSITE" id="PS51257">
    <property type="entry name" value="PROKAR_LIPOPROTEIN"/>
    <property type="match status" value="1"/>
</dbReference>
<evidence type="ECO:0000313" key="2">
    <source>
        <dbReference type="EMBL" id="KZS39657.1"/>
    </source>
</evidence>
<dbReference type="RefSeq" id="WP_066315331.1">
    <property type="nucleotide sequence ID" value="NZ_CANLSS010000009.1"/>
</dbReference>
<reference evidence="2 3" key="1">
    <citation type="submission" date="2016-01" db="EMBL/GenBank/DDBJ databases">
        <title>The draft genome sequence of Aquimarina sp. RZW4-3-2.</title>
        <authorList>
            <person name="Wang Y."/>
        </authorList>
    </citation>
    <scope>NUCLEOTIDE SEQUENCE [LARGE SCALE GENOMIC DNA]</scope>
    <source>
        <strain evidence="2 3">RZW4-3-2</strain>
    </source>
</reference>
<proteinExistence type="predicted"/>